<protein>
    <submittedName>
        <fullName evidence="2">Uncharacterized protein</fullName>
    </submittedName>
</protein>
<comment type="caution">
    <text evidence="2">The sequence shown here is derived from an EMBL/GenBank/DDBJ whole genome shotgun (WGS) entry which is preliminary data.</text>
</comment>
<dbReference type="EMBL" id="CADEAL010001385">
    <property type="protein sequence ID" value="CAB1431906.1"/>
    <property type="molecule type" value="Genomic_DNA"/>
</dbReference>
<name>A0A9N7UKS1_PLEPL</name>
<sequence>MKLIGGSLITAACLLLEELGSFSSDPPRTTSSLTPAFFVPHHRFLLNLSSHIHRKAAVVVVVVLVRSCRLHSGIRCPVEDDPPDIRAPDPGVRHQAPRFPLIAAGNTGSMKDVAAVACGGATSGQREENLQDREKGENQTRSVSASFGSGAGDGRLLRG</sequence>
<organism evidence="2 3">
    <name type="scientific">Pleuronectes platessa</name>
    <name type="common">European plaice</name>
    <dbReference type="NCBI Taxonomy" id="8262"/>
    <lineage>
        <taxon>Eukaryota</taxon>
        <taxon>Metazoa</taxon>
        <taxon>Chordata</taxon>
        <taxon>Craniata</taxon>
        <taxon>Vertebrata</taxon>
        <taxon>Euteleostomi</taxon>
        <taxon>Actinopterygii</taxon>
        <taxon>Neopterygii</taxon>
        <taxon>Teleostei</taxon>
        <taxon>Neoteleostei</taxon>
        <taxon>Acanthomorphata</taxon>
        <taxon>Carangaria</taxon>
        <taxon>Pleuronectiformes</taxon>
        <taxon>Pleuronectoidei</taxon>
        <taxon>Pleuronectidae</taxon>
        <taxon>Pleuronectes</taxon>
    </lineage>
</organism>
<reference evidence="2" key="1">
    <citation type="submission" date="2020-03" db="EMBL/GenBank/DDBJ databases">
        <authorList>
            <person name="Weist P."/>
        </authorList>
    </citation>
    <scope>NUCLEOTIDE SEQUENCE</scope>
</reference>
<evidence type="ECO:0000256" key="1">
    <source>
        <dbReference type="SAM" id="MobiDB-lite"/>
    </source>
</evidence>
<gene>
    <name evidence="2" type="ORF">PLEPLA_LOCUS19963</name>
</gene>
<evidence type="ECO:0000313" key="3">
    <source>
        <dbReference type="Proteomes" id="UP001153269"/>
    </source>
</evidence>
<keyword evidence="3" id="KW-1185">Reference proteome</keyword>
<feature type="region of interest" description="Disordered" evidence="1">
    <location>
        <begin position="121"/>
        <end position="159"/>
    </location>
</feature>
<accession>A0A9N7UKS1</accession>
<evidence type="ECO:0000313" key="2">
    <source>
        <dbReference type="EMBL" id="CAB1431906.1"/>
    </source>
</evidence>
<dbReference type="AlphaFoldDB" id="A0A9N7UKS1"/>
<dbReference type="Proteomes" id="UP001153269">
    <property type="component" value="Unassembled WGS sequence"/>
</dbReference>
<proteinExistence type="predicted"/>
<feature type="compositionally biased region" description="Basic and acidic residues" evidence="1">
    <location>
        <begin position="125"/>
        <end position="138"/>
    </location>
</feature>